<accession>A0ABN8IDY4</accession>
<evidence type="ECO:0000256" key="1">
    <source>
        <dbReference type="SAM" id="SignalP"/>
    </source>
</evidence>
<dbReference type="Proteomes" id="UP000837857">
    <property type="component" value="Chromosome 2"/>
</dbReference>
<feature type="signal peptide" evidence="1">
    <location>
        <begin position="1"/>
        <end position="16"/>
    </location>
</feature>
<proteinExistence type="predicted"/>
<evidence type="ECO:0000313" key="2">
    <source>
        <dbReference type="EMBL" id="CAH2050930.1"/>
    </source>
</evidence>
<name>A0ABN8IDY4_9NEOP</name>
<feature type="non-terminal residue" evidence="2">
    <location>
        <position position="174"/>
    </location>
</feature>
<reference evidence="2" key="1">
    <citation type="submission" date="2022-03" db="EMBL/GenBank/DDBJ databases">
        <authorList>
            <person name="Martin H S."/>
        </authorList>
    </citation>
    <scope>NUCLEOTIDE SEQUENCE</scope>
</reference>
<keyword evidence="3" id="KW-1185">Reference proteome</keyword>
<feature type="chain" id="PRO_5047238692" evidence="1">
    <location>
        <begin position="17"/>
        <end position="174"/>
    </location>
</feature>
<evidence type="ECO:0000313" key="3">
    <source>
        <dbReference type="Proteomes" id="UP000837857"/>
    </source>
</evidence>
<organism evidence="2 3">
    <name type="scientific">Iphiclides podalirius</name>
    <name type="common">scarce swallowtail</name>
    <dbReference type="NCBI Taxonomy" id="110791"/>
    <lineage>
        <taxon>Eukaryota</taxon>
        <taxon>Metazoa</taxon>
        <taxon>Ecdysozoa</taxon>
        <taxon>Arthropoda</taxon>
        <taxon>Hexapoda</taxon>
        <taxon>Insecta</taxon>
        <taxon>Pterygota</taxon>
        <taxon>Neoptera</taxon>
        <taxon>Endopterygota</taxon>
        <taxon>Lepidoptera</taxon>
        <taxon>Glossata</taxon>
        <taxon>Ditrysia</taxon>
        <taxon>Papilionoidea</taxon>
        <taxon>Papilionidae</taxon>
        <taxon>Papilioninae</taxon>
        <taxon>Iphiclides</taxon>
    </lineage>
</organism>
<sequence length="174" mass="20458">MFKLYILLAAFATVNCEFRCALTHKAAPCRNRYRQHRHNIRYYNTVFLELSSSVISADQDYQTACDPNYVSEYYGLDFYTLRYLLPDYIDENIVVKTRHRVLYVSARNSTRVFNDIKILPRVVDARSGQWFKDNAELNILFNYRTPPKTETVLTCDVFVDDQVRQVANFIIGND</sequence>
<dbReference type="EMBL" id="OW152814">
    <property type="protein sequence ID" value="CAH2050930.1"/>
    <property type="molecule type" value="Genomic_DNA"/>
</dbReference>
<keyword evidence="1" id="KW-0732">Signal</keyword>
<gene>
    <name evidence="2" type="ORF">IPOD504_LOCUS7781</name>
</gene>
<protein>
    <submittedName>
        <fullName evidence="2">Uncharacterized protein</fullName>
    </submittedName>
</protein>